<proteinExistence type="predicted"/>
<organism evidence="1 2">
    <name type="scientific">Comamonas antarctica</name>
    <dbReference type="NCBI Taxonomy" id="2743470"/>
    <lineage>
        <taxon>Bacteria</taxon>
        <taxon>Pseudomonadati</taxon>
        <taxon>Pseudomonadota</taxon>
        <taxon>Betaproteobacteria</taxon>
        <taxon>Burkholderiales</taxon>
        <taxon>Comamonadaceae</taxon>
        <taxon>Comamonas</taxon>
    </lineage>
</organism>
<dbReference type="AlphaFoldDB" id="A0A6N1X278"/>
<protein>
    <submittedName>
        <fullName evidence="1">Uncharacterized protein</fullName>
    </submittedName>
</protein>
<sequence>MDIVYDRALTQASRAWSQQRVVDTQTLAALRRGEQTAADKTAAATAAQQALLQPELARFGLLGTRLNLFA</sequence>
<evidence type="ECO:0000313" key="1">
    <source>
        <dbReference type="EMBL" id="QKV52978.1"/>
    </source>
</evidence>
<dbReference type="KEGG" id="aant:HUK68_08800"/>
<dbReference type="Proteomes" id="UP000509579">
    <property type="component" value="Chromosome"/>
</dbReference>
<accession>A0A6N1X278</accession>
<name>A0A6N1X278_9BURK</name>
<keyword evidence="2" id="KW-1185">Reference proteome</keyword>
<dbReference type="EMBL" id="CP054840">
    <property type="protein sequence ID" value="QKV52978.1"/>
    <property type="molecule type" value="Genomic_DNA"/>
</dbReference>
<reference evidence="1 2" key="1">
    <citation type="submission" date="2020-06" db="EMBL/GenBank/DDBJ databases">
        <title>Acidovorax antarctica sp. nov., isolated from Corinth ice sheet soil, Antarctic Fields Peninsula.</title>
        <authorList>
            <person name="Xu Q."/>
            <person name="Peng F."/>
        </authorList>
    </citation>
    <scope>NUCLEOTIDE SEQUENCE [LARGE SCALE GENOMIC DNA]</scope>
    <source>
        <strain evidence="1 2">16-35-5</strain>
    </source>
</reference>
<dbReference type="RefSeq" id="WP_175503856.1">
    <property type="nucleotide sequence ID" value="NZ_CP054840.1"/>
</dbReference>
<gene>
    <name evidence="1" type="ORF">HUK68_08800</name>
</gene>
<evidence type="ECO:0000313" key="2">
    <source>
        <dbReference type="Proteomes" id="UP000509579"/>
    </source>
</evidence>